<dbReference type="InterPro" id="IPR011055">
    <property type="entry name" value="Dup_hybrid_motif"/>
</dbReference>
<dbReference type="InterPro" id="IPR016047">
    <property type="entry name" value="M23ase_b-sheet_dom"/>
</dbReference>
<organism evidence="3 4">
    <name type="scientific">Microbacterium profundi</name>
    <dbReference type="NCBI Taxonomy" id="450380"/>
    <lineage>
        <taxon>Bacteria</taxon>
        <taxon>Bacillati</taxon>
        <taxon>Actinomycetota</taxon>
        <taxon>Actinomycetes</taxon>
        <taxon>Micrococcales</taxon>
        <taxon>Microbacteriaceae</taxon>
        <taxon>Microbacterium</taxon>
    </lineage>
</organism>
<evidence type="ECO:0000313" key="3">
    <source>
        <dbReference type="EMBL" id="MEW1974213.1"/>
    </source>
</evidence>
<feature type="region of interest" description="Disordered" evidence="1">
    <location>
        <begin position="92"/>
        <end position="137"/>
    </location>
</feature>
<dbReference type="Gene3D" id="2.70.70.10">
    <property type="entry name" value="Glucose Permease (Domain IIA)"/>
    <property type="match status" value="1"/>
</dbReference>
<dbReference type="EMBL" id="JBFBMH010000003">
    <property type="protein sequence ID" value="MEW1974213.1"/>
    <property type="molecule type" value="Genomic_DNA"/>
</dbReference>
<feature type="compositionally biased region" description="Basic and acidic residues" evidence="1">
    <location>
        <begin position="124"/>
        <end position="137"/>
    </location>
</feature>
<dbReference type="Pfam" id="PF01551">
    <property type="entry name" value="Peptidase_M23"/>
    <property type="match status" value="1"/>
</dbReference>
<dbReference type="GO" id="GO:0016787">
    <property type="term" value="F:hydrolase activity"/>
    <property type="evidence" value="ECO:0007669"/>
    <property type="project" value="UniProtKB-KW"/>
</dbReference>
<dbReference type="CDD" id="cd12797">
    <property type="entry name" value="M23_peptidase"/>
    <property type="match status" value="1"/>
</dbReference>
<sequence length="137" mass="14492">MTVPWGSTSSSRTATATETQYLQLHQLLVRDGETVAGGQLIGEVGHTGRSYGTHLHLSMVRAAPTNTTEGCSSAAPPTVSVGAILRSKISRSSAALRSSRQLTQSRAADEDAIGTRRSSPGSSRDPDRTRCSRPARE</sequence>
<evidence type="ECO:0000259" key="2">
    <source>
        <dbReference type="Pfam" id="PF01551"/>
    </source>
</evidence>
<dbReference type="RefSeq" id="WP_366232445.1">
    <property type="nucleotide sequence ID" value="NZ_JBFBMH010000003.1"/>
</dbReference>
<protein>
    <submittedName>
        <fullName evidence="3">M23 family metallopeptidase</fullName>
        <ecNumber evidence="3">3.4.-.-</ecNumber>
    </submittedName>
</protein>
<dbReference type="SUPFAM" id="SSF51261">
    <property type="entry name" value="Duplicated hybrid motif"/>
    <property type="match status" value="1"/>
</dbReference>
<gene>
    <name evidence="3" type="ORF">AB0301_03885</name>
</gene>
<keyword evidence="4" id="KW-1185">Reference proteome</keyword>
<feature type="domain" description="M23ase beta-sheet core" evidence="2">
    <location>
        <begin position="13"/>
        <end position="60"/>
    </location>
</feature>
<accession>A0ABV3LE70</accession>
<proteinExistence type="predicted"/>
<name>A0ABV3LE70_9MICO</name>
<evidence type="ECO:0000256" key="1">
    <source>
        <dbReference type="SAM" id="MobiDB-lite"/>
    </source>
</evidence>
<comment type="caution">
    <text evidence="3">The sequence shown here is derived from an EMBL/GenBank/DDBJ whole genome shotgun (WGS) entry which is preliminary data.</text>
</comment>
<dbReference type="EC" id="3.4.-.-" evidence="3"/>
<evidence type="ECO:0000313" key="4">
    <source>
        <dbReference type="Proteomes" id="UP001553715"/>
    </source>
</evidence>
<dbReference type="Proteomes" id="UP001553715">
    <property type="component" value="Unassembled WGS sequence"/>
</dbReference>
<keyword evidence="3" id="KW-0378">Hydrolase</keyword>
<reference evidence="3 4" key="1">
    <citation type="submission" date="2024-06" db="EMBL/GenBank/DDBJ databases">
        <title>The Natural Products Discovery Center: Release of the First 8490 Sequenced Strains for Exploring Actinobacteria Biosynthetic Diversity.</title>
        <authorList>
            <person name="Kalkreuter E."/>
            <person name="Kautsar S.A."/>
            <person name="Yang D."/>
            <person name="Bader C.D."/>
            <person name="Teijaro C.N."/>
            <person name="Fluegel L."/>
            <person name="Davis C.M."/>
            <person name="Simpson J.R."/>
            <person name="Lauterbach L."/>
            <person name="Steele A.D."/>
            <person name="Gui C."/>
            <person name="Meng S."/>
            <person name="Li G."/>
            <person name="Viehrig K."/>
            <person name="Ye F."/>
            <person name="Su P."/>
            <person name="Kiefer A.F."/>
            <person name="Nichols A."/>
            <person name="Cepeda A.J."/>
            <person name="Yan W."/>
            <person name="Fan B."/>
            <person name="Jiang Y."/>
            <person name="Adhikari A."/>
            <person name="Zheng C.-J."/>
            <person name="Schuster L."/>
            <person name="Cowan T.M."/>
            <person name="Smanski M.J."/>
            <person name="Chevrette M.G."/>
            <person name="De Carvalho L.P.S."/>
            <person name="Shen B."/>
        </authorList>
    </citation>
    <scope>NUCLEOTIDE SEQUENCE [LARGE SCALE GENOMIC DNA]</scope>
    <source>
        <strain evidence="3 4">NPDC077434</strain>
    </source>
</reference>